<keyword evidence="3" id="KW-1185">Reference proteome</keyword>
<sequence>MSHNSKYLKDTGLIIAYQNFIKQLMNSGIPDGDVFLEASKFFQNYEKKHKVSSNVEPLPQDDALFSKEKKERKKIVLETKNRIHPSVPIITPQIFERQERSRPLIGNYKKEPLDYRYNDILAGRLIDPEDQGPLELARPAMIEPEKAPASIEFQKEVTEASRRDSSIKSRKSSKESKSSHSDRSNKSNKSDKSKKSKQSKQSKKSKKSKKSSESDN</sequence>
<feature type="region of interest" description="Disordered" evidence="1">
    <location>
        <begin position="142"/>
        <end position="216"/>
    </location>
</feature>
<reference evidence="2 3" key="1">
    <citation type="submission" date="2016-11" db="EMBL/GenBank/DDBJ databases">
        <title>The macronuclear genome of Stentor coeruleus: a giant cell with tiny introns.</title>
        <authorList>
            <person name="Slabodnick M."/>
            <person name="Ruby J.G."/>
            <person name="Reiff S.B."/>
            <person name="Swart E.C."/>
            <person name="Gosai S."/>
            <person name="Prabakaran S."/>
            <person name="Witkowska E."/>
            <person name="Larue G.E."/>
            <person name="Fisher S."/>
            <person name="Freeman R.M."/>
            <person name="Gunawardena J."/>
            <person name="Chu W."/>
            <person name="Stover N.A."/>
            <person name="Gregory B.D."/>
            <person name="Nowacki M."/>
            <person name="Derisi J."/>
            <person name="Roy S.W."/>
            <person name="Marshall W.F."/>
            <person name="Sood P."/>
        </authorList>
    </citation>
    <scope>NUCLEOTIDE SEQUENCE [LARGE SCALE GENOMIC DNA]</scope>
    <source>
        <strain evidence="2">WM001</strain>
    </source>
</reference>
<accession>A0A1R2BI30</accession>
<evidence type="ECO:0000256" key="1">
    <source>
        <dbReference type="SAM" id="MobiDB-lite"/>
    </source>
</evidence>
<feature type="compositionally biased region" description="Basic residues" evidence="1">
    <location>
        <begin position="194"/>
        <end position="209"/>
    </location>
</feature>
<dbReference type="OrthoDB" id="10616891at2759"/>
<proteinExistence type="predicted"/>
<gene>
    <name evidence="2" type="ORF">SteCoe_24275</name>
</gene>
<evidence type="ECO:0000313" key="3">
    <source>
        <dbReference type="Proteomes" id="UP000187209"/>
    </source>
</evidence>
<feature type="compositionally biased region" description="Basic and acidic residues" evidence="1">
    <location>
        <begin position="153"/>
        <end position="193"/>
    </location>
</feature>
<name>A0A1R2BI30_9CILI</name>
<comment type="caution">
    <text evidence="2">The sequence shown here is derived from an EMBL/GenBank/DDBJ whole genome shotgun (WGS) entry which is preliminary data.</text>
</comment>
<organism evidence="2 3">
    <name type="scientific">Stentor coeruleus</name>
    <dbReference type="NCBI Taxonomy" id="5963"/>
    <lineage>
        <taxon>Eukaryota</taxon>
        <taxon>Sar</taxon>
        <taxon>Alveolata</taxon>
        <taxon>Ciliophora</taxon>
        <taxon>Postciliodesmatophora</taxon>
        <taxon>Heterotrichea</taxon>
        <taxon>Heterotrichida</taxon>
        <taxon>Stentoridae</taxon>
        <taxon>Stentor</taxon>
    </lineage>
</organism>
<dbReference type="EMBL" id="MPUH01000635">
    <property type="protein sequence ID" value="OMJ76374.1"/>
    <property type="molecule type" value="Genomic_DNA"/>
</dbReference>
<dbReference type="AlphaFoldDB" id="A0A1R2BI30"/>
<evidence type="ECO:0000313" key="2">
    <source>
        <dbReference type="EMBL" id="OMJ76374.1"/>
    </source>
</evidence>
<dbReference type="Proteomes" id="UP000187209">
    <property type="component" value="Unassembled WGS sequence"/>
</dbReference>
<protein>
    <submittedName>
        <fullName evidence="2">Uncharacterized protein</fullName>
    </submittedName>
</protein>